<dbReference type="SMART" id="SM00091">
    <property type="entry name" value="PAS"/>
    <property type="match status" value="1"/>
</dbReference>
<dbReference type="CDD" id="cd00130">
    <property type="entry name" value="PAS"/>
    <property type="match status" value="1"/>
</dbReference>
<evidence type="ECO:0000259" key="10">
    <source>
        <dbReference type="PROSITE" id="PS50112"/>
    </source>
</evidence>
<dbReference type="EMBL" id="CP017599">
    <property type="protein sequence ID" value="AOX03677.1"/>
    <property type="molecule type" value="Genomic_DNA"/>
</dbReference>
<dbReference type="FunFam" id="3.30.565.10:FF:000006">
    <property type="entry name" value="Sensor histidine kinase WalK"/>
    <property type="match status" value="1"/>
</dbReference>
<dbReference type="InterPro" id="IPR000014">
    <property type="entry name" value="PAS"/>
</dbReference>
<dbReference type="PROSITE" id="PS50110">
    <property type="entry name" value="RESPONSE_REGULATORY"/>
    <property type="match status" value="1"/>
</dbReference>
<feature type="domain" description="Response regulatory" evidence="9">
    <location>
        <begin position="4"/>
        <end position="119"/>
    </location>
</feature>
<reference evidence="12" key="1">
    <citation type="submission" date="2016-10" db="EMBL/GenBank/DDBJ databases">
        <title>Comparative genomics uncovers the prolific and rare metabolic potential of the cyanobacterial genus Moorea.</title>
        <authorList>
            <person name="Leao T."/>
            <person name="Castelao G."/>
            <person name="Korobeynikov A."/>
            <person name="Monroe E.A."/>
            <person name="Podell S."/>
            <person name="Glukhov E."/>
            <person name="Allen E."/>
            <person name="Gerwick W.H."/>
            <person name="Gerwick L."/>
        </authorList>
    </citation>
    <scope>NUCLEOTIDE SEQUENCE [LARGE SCALE GENOMIC DNA]</scope>
    <source>
        <strain evidence="12">PAL-8-15-08-1</strain>
    </source>
</reference>
<dbReference type="InterPro" id="IPR004358">
    <property type="entry name" value="Sig_transdc_His_kin-like_C"/>
</dbReference>
<dbReference type="GO" id="GO:0006355">
    <property type="term" value="P:regulation of DNA-templated transcription"/>
    <property type="evidence" value="ECO:0007669"/>
    <property type="project" value="InterPro"/>
</dbReference>
<dbReference type="SUPFAM" id="SSF47384">
    <property type="entry name" value="Homodimeric domain of signal transducing histidine kinase"/>
    <property type="match status" value="1"/>
</dbReference>
<sequence length="520" mass="58114">MITRVLVVEDEVIVAKTIASQLKQLGYMVSATASSGSQAITKAAQTKPDLVLMDIFLKGKMDGITAARQIREHLRIPIVYLTAYADEDTLQRAKVTQPFGYVTKPFNERDLRVAIEMALQQYQMEQSLQNSQAQLSSILNSIDDAVIATTPQGTITFMNASAEALTGWHQSEVWGRDVTSVFPIVNDLTGNLVKYPLDKVIKTGQVVYLGEHNALIAKDGGRIPVGNSASPLKDQLGNVNGVVLAFWDISEDPQTEMLEEVLAKEEEIQDFRSQFVSTVCHEFRNPLSVILTAAELLKRYGNLATQEQKQRYLKRITISVERMTELMEEVLLIGQAEVGRLDFIPTPMNLEQFCQDLIAELCLDEASRNRIVFTSDRIYTQVCMDDRLIHYIITNLLTNALKYSPSHEIVTFHLTCDLKEQLVVFRIQDKGIGIAEADQKKIFESFYRAKNVGTIQGTGLGLSIVKRCVEQHQGEIELTSQLGVGTTFTIKIPIVNNGEVRLLNSDVTSADWQWLGSSHN</sequence>
<dbReference type="OrthoDB" id="9809987at2"/>
<keyword evidence="6" id="KW-0902">Two-component regulatory system</keyword>
<dbReference type="GO" id="GO:0000155">
    <property type="term" value="F:phosphorelay sensor kinase activity"/>
    <property type="evidence" value="ECO:0007669"/>
    <property type="project" value="InterPro"/>
</dbReference>
<dbReference type="InterPro" id="IPR003594">
    <property type="entry name" value="HATPase_dom"/>
</dbReference>
<keyword evidence="3 7" id="KW-0597">Phosphoprotein</keyword>
<dbReference type="Pfam" id="PF00989">
    <property type="entry name" value="PAS"/>
    <property type="match status" value="1"/>
</dbReference>
<dbReference type="InterPro" id="IPR036097">
    <property type="entry name" value="HisK_dim/P_sf"/>
</dbReference>
<evidence type="ECO:0000259" key="9">
    <source>
        <dbReference type="PROSITE" id="PS50110"/>
    </source>
</evidence>
<dbReference type="SMART" id="SM00388">
    <property type="entry name" value="HisKA"/>
    <property type="match status" value="1"/>
</dbReference>
<evidence type="ECO:0000256" key="7">
    <source>
        <dbReference type="PROSITE-ProRule" id="PRU00169"/>
    </source>
</evidence>
<dbReference type="CDD" id="cd17534">
    <property type="entry name" value="REC_DC-like"/>
    <property type="match status" value="1"/>
</dbReference>
<dbReference type="PANTHER" id="PTHR43047">
    <property type="entry name" value="TWO-COMPONENT HISTIDINE PROTEIN KINASE"/>
    <property type="match status" value="1"/>
</dbReference>
<dbReference type="PROSITE" id="PS50112">
    <property type="entry name" value="PAS"/>
    <property type="match status" value="1"/>
</dbReference>
<feature type="domain" description="Histidine kinase" evidence="8">
    <location>
        <begin position="278"/>
        <end position="496"/>
    </location>
</feature>
<dbReference type="CDD" id="cd00082">
    <property type="entry name" value="HisKA"/>
    <property type="match status" value="1"/>
</dbReference>
<dbReference type="Pfam" id="PF00512">
    <property type="entry name" value="HisKA"/>
    <property type="match status" value="1"/>
</dbReference>
<feature type="modified residue" description="4-aspartylphosphate" evidence="7">
    <location>
        <position position="54"/>
    </location>
</feature>
<evidence type="ECO:0000313" key="11">
    <source>
        <dbReference type="EMBL" id="AOX03677.1"/>
    </source>
</evidence>
<dbReference type="STRING" id="1458985.BJP34_33410"/>
<comment type="catalytic activity">
    <reaction evidence="1">
        <text>ATP + protein L-histidine = ADP + protein N-phospho-L-histidine.</text>
        <dbReference type="EC" id="2.7.13.3"/>
    </reaction>
</comment>
<evidence type="ECO:0000256" key="6">
    <source>
        <dbReference type="ARBA" id="ARBA00023012"/>
    </source>
</evidence>
<dbReference type="Gene3D" id="3.40.50.2300">
    <property type="match status" value="1"/>
</dbReference>
<dbReference type="EC" id="2.7.13.3" evidence="2"/>
<accession>A0A1D8U195</accession>
<dbReference type="KEGG" id="mpro:BJP34_33410"/>
<name>A0A1D8U195_9CYAN</name>
<dbReference type="CDD" id="cd00075">
    <property type="entry name" value="HATPase"/>
    <property type="match status" value="1"/>
</dbReference>
<evidence type="ECO:0000256" key="1">
    <source>
        <dbReference type="ARBA" id="ARBA00000085"/>
    </source>
</evidence>
<dbReference type="Proteomes" id="UP000177870">
    <property type="component" value="Chromosome"/>
</dbReference>
<dbReference type="InterPro" id="IPR001789">
    <property type="entry name" value="Sig_transdc_resp-reg_receiver"/>
</dbReference>
<proteinExistence type="predicted"/>
<dbReference type="InterPro" id="IPR035965">
    <property type="entry name" value="PAS-like_dom_sf"/>
</dbReference>
<dbReference type="InterPro" id="IPR003661">
    <property type="entry name" value="HisK_dim/P_dom"/>
</dbReference>
<dbReference type="Gene3D" id="3.30.450.20">
    <property type="entry name" value="PAS domain"/>
    <property type="match status" value="1"/>
</dbReference>
<dbReference type="InterPro" id="IPR011006">
    <property type="entry name" value="CheY-like_superfamily"/>
</dbReference>
<dbReference type="SUPFAM" id="SSF55785">
    <property type="entry name" value="PYP-like sensor domain (PAS domain)"/>
    <property type="match status" value="1"/>
</dbReference>
<dbReference type="SUPFAM" id="SSF55874">
    <property type="entry name" value="ATPase domain of HSP90 chaperone/DNA topoisomerase II/histidine kinase"/>
    <property type="match status" value="1"/>
</dbReference>
<dbReference type="InterPro" id="IPR013767">
    <property type="entry name" value="PAS_fold"/>
</dbReference>
<dbReference type="Pfam" id="PF02518">
    <property type="entry name" value="HATPase_c"/>
    <property type="match status" value="1"/>
</dbReference>
<dbReference type="SMART" id="SM00387">
    <property type="entry name" value="HATPase_c"/>
    <property type="match status" value="1"/>
</dbReference>
<evidence type="ECO:0000256" key="4">
    <source>
        <dbReference type="ARBA" id="ARBA00022679"/>
    </source>
</evidence>
<dbReference type="Gene3D" id="1.10.287.130">
    <property type="match status" value="1"/>
</dbReference>
<keyword evidence="4" id="KW-0808">Transferase</keyword>
<dbReference type="PRINTS" id="PR00344">
    <property type="entry name" value="BCTRLSENSOR"/>
</dbReference>
<protein>
    <recommendedName>
        <fullName evidence="2">histidine kinase</fullName>
        <ecNumber evidence="2">2.7.13.3</ecNumber>
    </recommendedName>
</protein>
<evidence type="ECO:0000259" key="8">
    <source>
        <dbReference type="PROSITE" id="PS50109"/>
    </source>
</evidence>
<dbReference type="RefSeq" id="WP_070396048.1">
    <property type="nucleotide sequence ID" value="NZ_CP017599.1"/>
</dbReference>
<feature type="domain" description="PAS" evidence="10">
    <location>
        <begin position="131"/>
        <end position="204"/>
    </location>
</feature>
<gene>
    <name evidence="11" type="ORF">BJP34_33410</name>
</gene>
<evidence type="ECO:0000256" key="5">
    <source>
        <dbReference type="ARBA" id="ARBA00022777"/>
    </source>
</evidence>
<evidence type="ECO:0000256" key="2">
    <source>
        <dbReference type="ARBA" id="ARBA00012438"/>
    </source>
</evidence>
<dbReference type="NCBIfam" id="TIGR00229">
    <property type="entry name" value="sensory_box"/>
    <property type="match status" value="1"/>
</dbReference>
<dbReference type="AlphaFoldDB" id="A0A1D8U195"/>
<evidence type="ECO:0000313" key="12">
    <source>
        <dbReference type="Proteomes" id="UP000177870"/>
    </source>
</evidence>
<dbReference type="PROSITE" id="PS50109">
    <property type="entry name" value="HIS_KIN"/>
    <property type="match status" value="1"/>
</dbReference>
<evidence type="ECO:0000256" key="3">
    <source>
        <dbReference type="ARBA" id="ARBA00022553"/>
    </source>
</evidence>
<dbReference type="InterPro" id="IPR036890">
    <property type="entry name" value="HATPase_C_sf"/>
</dbReference>
<dbReference type="SMART" id="SM00448">
    <property type="entry name" value="REC"/>
    <property type="match status" value="1"/>
</dbReference>
<dbReference type="Pfam" id="PF00072">
    <property type="entry name" value="Response_reg"/>
    <property type="match status" value="1"/>
</dbReference>
<dbReference type="InterPro" id="IPR005467">
    <property type="entry name" value="His_kinase_dom"/>
</dbReference>
<dbReference type="SUPFAM" id="SSF52172">
    <property type="entry name" value="CheY-like"/>
    <property type="match status" value="1"/>
</dbReference>
<dbReference type="Gene3D" id="3.30.565.10">
    <property type="entry name" value="Histidine kinase-like ATPase, C-terminal domain"/>
    <property type="match status" value="1"/>
</dbReference>
<dbReference type="PANTHER" id="PTHR43047:SF72">
    <property type="entry name" value="OSMOSENSING HISTIDINE PROTEIN KINASE SLN1"/>
    <property type="match status" value="1"/>
</dbReference>
<keyword evidence="5 11" id="KW-0418">Kinase</keyword>
<organism evidence="11 12">
    <name type="scientific">Moorena producens PAL-8-15-08-1</name>
    <dbReference type="NCBI Taxonomy" id="1458985"/>
    <lineage>
        <taxon>Bacteria</taxon>
        <taxon>Bacillati</taxon>
        <taxon>Cyanobacteriota</taxon>
        <taxon>Cyanophyceae</taxon>
        <taxon>Coleofasciculales</taxon>
        <taxon>Coleofasciculaceae</taxon>
        <taxon>Moorena</taxon>
    </lineage>
</organism>